<organism evidence="1">
    <name type="scientific">Streptomyces sp. R28</name>
    <dbReference type="NCBI Taxonomy" id="3238628"/>
    <lineage>
        <taxon>Bacteria</taxon>
        <taxon>Bacillati</taxon>
        <taxon>Actinomycetota</taxon>
        <taxon>Actinomycetes</taxon>
        <taxon>Kitasatosporales</taxon>
        <taxon>Streptomycetaceae</taxon>
        <taxon>Streptomyces</taxon>
    </lineage>
</organism>
<accession>A0AB39QGZ4</accession>
<proteinExistence type="predicted"/>
<dbReference type="AlphaFoldDB" id="A0AB39QGZ4"/>
<name>A0AB39QGZ4_9ACTN</name>
<evidence type="ECO:0000313" key="1">
    <source>
        <dbReference type="EMBL" id="XDQ40279.1"/>
    </source>
</evidence>
<dbReference type="EMBL" id="CP163439">
    <property type="protein sequence ID" value="XDQ40279.1"/>
    <property type="molecule type" value="Genomic_DNA"/>
</dbReference>
<protein>
    <submittedName>
        <fullName evidence="1">SUKH-3 domain-containing protein</fullName>
    </submittedName>
</protein>
<dbReference type="RefSeq" id="WP_369174985.1">
    <property type="nucleotide sequence ID" value="NZ_CP163439.1"/>
</dbReference>
<dbReference type="InterPro" id="IPR025850">
    <property type="entry name" value="SUKH-3"/>
</dbReference>
<dbReference type="Pfam" id="PF14433">
    <property type="entry name" value="SUKH-3"/>
    <property type="match status" value="1"/>
</dbReference>
<gene>
    <name evidence="1" type="ORF">AB5J49_47035</name>
</gene>
<reference evidence="1" key="1">
    <citation type="submission" date="2024-07" db="EMBL/GenBank/DDBJ databases">
        <authorList>
            <person name="Yu S.T."/>
        </authorList>
    </citation>
    <scope>NUCLEOTIDE SEQUENCE</scope>
    <source>
        <strain evidence="1">R28</strain>
    </source>
</reference>
<sequence>MERISGSLRGCGPTVLNALGGAGWTAGRRVATADWTRQLTAAGFVLNDAAPGVWAEFGGLRIASSPARVPGSSLCIDPVDACIGAVVEASRLRRRYSENYSPVGMWSVQYRSYVAASGRVIAVGPNVLWHLGATFAEALAYVVDGDGGADRTERADWLANCL</sequence>